<protein>
    <recommendedName>
        <fullName evidence="4">PEP-CTERM protein-sorting domain-containing protein</fullName>
    </recommendedName>
</protein>
<feature type="chain" id="PRO_5012439004" description="PEP-CTERM protein-sorting domain-containing protein" evidence="1">
    <location>
        <begin position="25"/>
        <end position="236"/>
    </location>
</feature>
<proteinExistence type="predicted"/>
<organism evidence="2 3">
    <name type="scientific">Sedimentisphaera salicampi</name>
    <dbReference type="NCBI Taxonomy" id="1941349"/>
    <lineage>
        <taxon>Bacteria</taxon>
        <taxon>Pseudomonadati</taxon>
        <taxon>Planctomycetota</taxon>
        <taxon>Phycisphaerae</taxon>
        <taxon>Sedimentisphaerales</taxon>
        <taxon>Sedimentisphaeraceae</taxon>
        <taxon>Sedimentisphaera</taxon>
    </lineage>
</organism>
<evidence type="ECO:0000313" key="2">
    <source>
        <dbReference type="EMBL" id="ARN55871.1"/>
    </source>
</evidence>
<dbReference type="STRING" id="1941349.STSP1_00238"/>
<dbReference type="KEGG" id="pbp:STSP1_00238"/>
<feature type="signal peptide" evidence="1">
    <location>
        <begin position="1"/>
        <end position="24"/>
    </location>
</feature>
<dbReference type="EMBL" id="CP021023">
    <property type="protein sequence ID" value="ARN55871.1"/>
    <property type="molecule type" value="Genomic_DNA"/>
</dbReference>
<dbReference type="AlphaFoldDB" id="A0A1W6LJB1"/>
<gene>
    <name evidence="2" type="ORF">STSP1_00238</name>
</gene>
<reference evidence="3" key="1">
    <citation type="submission" date="2017-04" db="EMBL/GenBank/DDBJ databases">
        <title>Comparative genomics and description of representatives of a novel lineage of planctomycetes thriving in anoxic sediments.</title>
        <authorList>
            <person name="Spring S."/>
            <person name="Bunk B."/>
            <person name="Sproer C."/>
        </authorList>
    </citation>
    <scope>NUCLEOTIDE SEQUENCE [LARGE SCALE GENOMIC DNA]</scope>
    <source>
        <strain evidence="3">ST-PulAB-D4</strain>
    </source>
</reference>
<evidence type="ECO:0000256" key="1">
    <source>
        <dbReference type="SAM" id="SignalP"/>
    </source>
</evidence>
<evidence type="ECO:0000313" key="3">
    <source>
        <dbReference type="Proteomes" id="UP000193334"/>
    </source>
</evidence>
<keyword evidence="1" id="KW-0732">Signal</keyword>
<dbReference type="RefSeq" id="WP_085754594.1">
    <property type="nucleotide sequence ID" value="NZ_CP021023.1"/>
</dbReference>
<dbReference type="Proteomes" id="UP000193334">
    <property type="component" value="Chromosome"/>
</dbReference>
<sequence precursor="true">MCYSLKNLSIAALLLSLYALPVSAVSVSNDGSSFNVNPITGSETAAQYYDYGGLANGGNPDFGPESRKGFFWLYEQEGTSTMQLCMIVNRQGGVASNVDMRFFNADAGLPAGFDTVLVADDKSSELQYEASENEFQGNWLWSSYGDGGVIGDLLSNPEENSEIQVAVGNTASTDFDWYFVSQGESKYANPLNFYDDGTFEGSGSLTDPQMIITIPEPASIAILGLGLLLKDRRRNR</sequence>
<evidence type="ECO:0008006" key="4">
    <source>
        <dbReference type="Google" id="ProtNLM"/>
    </source>
</evidence>
<keyword evidence="3" id="KW-1185">Reference proteome</keyword>
<accession>A0A1W6LJB1</accession>
<name>A0A1W6LJB1_9BACT</name>